<reference evidence="1 2" key="1">
    <citation type="submission" date="2020-01" db="EMBL/GenBank/DDBJ databases">
        <title>Genome sequence of a 1,3-propanediol producer, Clostridium butyricum S3.</title>
        <authorList>
            <person name="Zhou J."/>
        </authorList>
    </citation>
    <scope>NUCLEOTIDE SEQUENCE [LARGE SCALE GENOMIC DNA]</scope>
    <source>
        <strain evidence="1 2">S3</strain>
    </source>
</reference>
<proteinExistence type="predicted"/>
<dbReference type="EMBL" id="WOFV02000026">
    <property type="protein sequence ID" value="NAS18130.1"/>
    <property type="molecule type" value="Genomic_DNA"/>
</dbReference>
<name>A0A6L9ENF3_CLOBU</name>
<organism evidence="1 2">
    <name type="scientific">Clostridium butyricum</name>
    <dbReference type="NCBI Taxonomy" id="1492"/>
    <lineage>
        <taxon>Bacteria</taxon>
        <taxon>Bacillati</taxon>
        <taxon>Bacillota</taxon>
        <taxon>Clostridia</taxon>
        <taxon>Eubacteriales</taxon>
        <taxon>Clostridiaceae</taxon>
        <taxon>Clostridium</taxon>
    </lineage>
</organism>
<comment type="caution">
    <text evidence="1">The sequence shown here is derived from an EMBL/GenBank/DDBJ whole genome shotgun (WGS) entry which is preliminary data.</text>
</comment>
<evidence type="ECO:0000313" key="1">
    <source>
        <dbReference type="EMBL" id="NAS18130.1"/>
    </source>
</evidence>
<gene>
    <name evidence="1" type="ORF">GND98_009650</name>
</gene>
<accession>A0A6L9ENF3</accession>
<protein>
    <submittedName>
        <fullName evidence="1">Uncharacterized protein</fullName>
    </submittedName>
</protein>
<evidence type="ECO:0000313" key="2">
    <source>
        <dbReference type="Proteomes" id="UP000474042"/>
    </source>
</evidence>
<dbReference type="Proteomes" id="UP000474042">
    <property type="component" value="Unassembled WGS sequence"/>
</dbReference>
<sequence length="54" mass="6426">MADKNNSLYDTFLNYSYSQLKELFKKAETKEEKNFYMTLANLVLQKEQEKVIGK</sequence>
<dbReference type="AlphaFoldDB" id="A0A6L9ENF3"/>